<proteinExistence type="predicted"/>
<protein>
    <submittedName>
        <fullName evidence="1">Serine/threonine protein kinase</fullName>
    </submittedName>
</protein>
<comment type="caution">
    <text evidence="1">The sequence shown here is derived from an EMBL/GenBank/DDBJ whole genome shotgun (WGS) entry which is preliminary data.</text>
</comment>
<reference evidence="1 2" key="1">
    <citation type="submission" date="2021-04" db="EMBL/GenBank/DDBJ databases">
        <title>Paenibacillus sp. DLE-14 whole genome sequence.</title>
        <authorList>
            <person name="Ham Y.J."/>
        </authorList>
    </citation>
    <scope>NUCLEOTIDE SEQUENCE [LARGE SCALE GENOMIC DNA]</scope>
    <source>
        <strain evidence="1 2">DLE-14</strain>
    </source>
</reference>
<dbReference type="EMBL" id="JAGKSP010000014">
    <property type="protein sequence ID" value="MBP3965976.1"/>
    <property type="molecule type" value="Genomic_DNA"/>
</dbReference>
<evidence type="ECO:0000313" key="1">
    <source>
        <dbReference type="EMBL" id="MBP3965976.1"/>
    </source>
</evidence>
<gene>
    <name evidence="1" type="ORF">I8J30_25050</name>
</gene>
<evidence type="ECO:0000313" key="2">
    <source>
        <dbReference type="Proteomes" id="UP000673394"/>
    </source>
</evidence>
<dbReference type="Proteomes" id="UP000673394">
    <property type="component" value="Unassembled WGS sequence"/>
</dbReference>
<name>A0ABS5CJC3_9BACL</name>
<keyword evidence="1" id="KW-0418">Kinase</keyword>
<dbReference type="Pfam" id="PF19371">
    <property type="entry name" value="DUF5946"/>
    <property type="match status" value="1"/>
</dbReference>
<dbReference type="GO" id="GO:0004674">
    <property type="term" value="F:protein serine/threonine kinase activity"/>
    <property type="evidence" value="ECO:0007669"/>
    <property type="project" value="UniProtKB-KW"/>
</dbReference>
<sequence>MKQSIVKCPGCGLMLPNQYFAEPSRFHASGECMELFNQLSYYTTSHGQPEFIHQLALDAYGAQHSGGITRSITTAFSLIGLYLVVEHGFTGKQVQQAHMELGRKKITWPELTPPPTSAAITIQEVLQAEAGESRDAMIHQWVHEVWNSWSHAHSWVKEAAQPVLHAE</sequence>
<organism evidence="1 2">
    <name type="scientific">Paenibacillus lignilyticus</name>
    <dbReference type="NCBI Taxonomy" id="1172615"/>
    <lineage>
        <taxon>Bacteria</taxon>
        <taxon>Bacillati</taxon>
        <taxon>Bacillota</taxon>
        <taxon>Bacilli</taxon>
        <taxon>Bacillales</taxon>
        <taxon>Paenibacillaceae</taxon>
        <taxon>Paenibacillus</taxon>
    </lineage>
</organism>
<accession>A0ABS5CJC3</accession>
<keyword evidence="1" id="KW-0723">Serine/threonine-protein kinase</keyword>
<keyword evidence="2" id="KW-1185">Reference proteome</keyword>
<keyword evidence="1" id="KW-0808">Transferase</keyword>
<dbReference type="InterPro" id="IPR045990">
    <property type="entry name" value="DUF5946"/>
</dbReference>
<dbReference type="RefSeq" id="WP_210662775.1">
    <property type="nucleotide sequence ID" value="NZ_JAGKSP010000014.1"/>
</dbReference>